<name>A0A9P6PKG2_9FUNG</name>
<evidence type="ECO:0000313" key="1">
    <source>
        <dbReference type="EMBL" id="KAG0248146.1"/>
    </source>
</evidence>
<organism evidence="1 2">
    <name type="scientific">Mortierella polycephala</name>
    <dbReference type="NCBI Taxonomy" id="41804"/>
    <lineage>
        <taxon>Eukaryota</taxon>
        <taxon>Fungi</taxon>
        <taxon>Fungi incertae sedis</taxon>
        <taxon>Mucoromycota</taxon>
        <taxon>Mortierellomycotina</taxon>
        <taxon>Mortierellomycetes</taxon>
        <taxon>Mortierellales</taxon>
        <taxon>Mortierellaceae</taxon>
        <taxon>Mortierella</taxon>
    </lineage>
</organism>
<accession>A0A9P6PKG2</accession>
<dbReference type="Proteomes" id="UP000726737">
    <property type="component" value="Unassembled WGS sequence"/>
</dbReference>
<proteinExistence type="predicted"/>
<comment type="caution">
    <text evidence="1">The sequence shown here is derived from an EMBL/GenBank/DDBJ whole genome shotgun (WGS) entry which is preliminary data.</text>
</comment>
<gene>
    <name evidence="1" type="ORF">BG011_000422</name>
</gene>
<dbReference type="EMBL" id="JAAAJA010001086">
    <property type="protein sequence ID" value="KAG0248146.1"/>
    <property type="molecule type" value="Genomic_DNA"/>
</dbReference>
<dbReference type="AlphaFoldDB" id="A0A9P6PKG2"/>
<sequence>MQPIVKPCLKQLQKLKGDTCKVNEDNFQAYVLCNSKTLTKNENVYFDKNFDWKKNGFNKKEWTQFRNHTVPGFRRALHNCRGGCRRIHFAHKGAPKP</sequence>
<keyword evidence="2" id="KW-1185">Reference proteome</keyword>
<protein>
    <submittedName>
        <fullName evidence="1">Uncharacterized protein</fullName>
    </submittedName>
</protein>
<evidence type="ECO:0000313" key="2">
    <source>
        <dbReference type="Proteomes" id="UP000726737"/>
    </source>
</evidence>
<reference evidence="1" key="1">
    <citation type="journal article" date="2020" name="Fungal Divers.">
        <title>Resolving the Mortierellaceae phylogeny through synthesis of multi-gene phylogenetics and phylogenomics.</title>
        <authorList>
            <person name="Vandepol N."/>
            <person name="Liber J."/>
            <person name="Desiro A."/>
            <person name="Na H."/>
            <person name="Kennedy M."/>
            <person name="Barry K."/>
            <person name="Grigoriev I.V."/>
            <person name="Miller A.N."/>
            <person name="O'Donnell K."/>
            <person name="Stajich J.E."/>
            <person name="Bonito G."/>
        </authorList>
    </citation>
    <scope>NUCLEOTIDE SEQUENCE</scope>
    <source>
        <strain evidence="1">KOD948</strain>
    </source>
</reference>
<dbReference type="OrthoDB" id="2387403at2759"/>